<feature type="chain" id="PRO_5012028186" evidence="1">
    <location>
        <begin position="19"/>
        <end position="310"/>
    </location>
</feature>
<evidence type="ECO:0000256" key="1">
    <source>
        <dbReference type="SAM" id="SignalP"/>
    </source>
</evidence>
<dbReference type="STRING" id="708187.A0A1Q8RWE8"/>
<evidence type="ECO:0000313" key="3">
    <source>
        <dbReference type="Proteomes" id="UP000186583"/>
    </source>
</evidence>
<proteinExistence type="predicted"/>
<dbReference type="InterPro" id="IPR009078">
    <property type="entry name" value="Ferritin-like_SF"/>
</dbReference>
<dbReference type="InterPro" id="IPR012347">
    <property type="entry name" value="Ferritin-like"/>
</dbReference>
<dbReference type="SUPFAM" id="SSF47240">
    <property type="entry name" value="Ferritin-like"/>
    <property type="match status" value="1"/>
</dbReference>
<keyword evidence="3" id="KW-1185">Reference proteome</keyword>
<dbReference type="CDD" id="cd00657">
    <property type="entry name" value="Ferritin_like"/>
    <property type="match status" value="1"/>
</dbReference>
<dbReference type="AlphaFoldDB" id="A0A1Q8RWE8"/>
<comment type="caution">
    <text evidence="2">The sequence shown here is derived from an EMBL/GenBank/DDBJ whole genome shotgun (WGS) entry which is preliminary data.</text>
</comment>
<keyword evidence="1" id="KW-0732">Signal</keyword>
<gene>
    <name evidence="2" type="ORF">CCHL11_01714</name>
</gene>
<name>A0A1Q8RWE8_9PEZI</name>
<dbReference type="InterPro" id="IPR052965">
    <property type="entry name" value="Pigment-catalase-like"/>
</dbReference>
<organism evidence="2 3">
    <name type="scientific">Colletotrichum chlorophyti</name>
    <dbReference type="NCBI Taxonomy" id="708187"/>
    <lineage>
        <taxon>Eukaryota</taxon>
        <taxon>Fungi</taxon>
        <taxon>Dikarya</taxon>
        <taxon>Ascomycota</taxon>
        <taxon>Pezizomycotina</taxon>
        <taxon>Sordariomycetes</taxon>
        <taxon>Hypocreomycetidae</taxon>
        <taxon>Glomerellales</taxon>
        <taxon>Glomerellaceae</taxon>
        <taxon>Colletotrichum</taxon>
    </lineage>
</organism>
<dbReference type="PANTHER" id="PTHR31694">
    <property type="entry name" value="DESICCATION-LIKE PROTEIN"/>
    <property type="match status" value="1"/>
</dbReference>
<dbReference type="PANTHER" id="PTHR31694:SF26">
    <property type="entry name" value="OS05G0151100 PROTEIN"/>
    <property type="match status" value="1"/>
</dbReference>
<dbReference type="Gene3D" id="1.20.1260.10">
    <property type="match status" value="1"/>
</dbReference>
<accession>A0A1Q8RWE8</accession>
<evidence type="ECO:0000313" key="2">
    <source>
        <dbReference type="EMBL" id="OLN88680.1"/>
    </source>
</evidence>
<dbReference type="Pfam" id="PF13668">
    <property type="entry name" value="Ferritin_2"/>
    <property type="match status" value="1"/>
</dbReference>
<dbReference type="EMBL" id="MPGH01000087">
    <property type="protein sequence ID" value="OLN88680.1"/>
    <property type="molecule type" value="Genomic_DNA"/>
</dbReference>
<feature type="signal peptide" evidence="1">
    <location>
        <begin position="1"/>
        <end position="18"/>
    </location>
</feature>
<protein>
    <submittedName>
        <fullName evidence="2">Protein rds1-like protein 1</fullName>
    </submittedName>
</protein>
<dbReference type="Proteomes" id="UP000186583">
    <property type="component" value="Unassembled WGS sequence"/>
</dbReference>
<reference evidence="2 3" key="1">
    <citation type="submission" date="2016-11" db="EMBL/GenBank/DDBJ databases">
        <title>Draft Genome Assembly of Colletotrichum chlorophyti a pathogen of herbaceous plants.</title>
        <authorList>
            <person name="Gan P."/>
            <person name="Narusaka M."/>
            <person name="Tsushima A."/>
            <person name="Narusaka Y."/>
            <person name="Takano Y."/>
            <person name="Shirasu K."/>
        </authorList>
    </citation>
    <scope>NUCLEOTIDE SEQUENCE [LARGE SCALE GENOMIC DNA]</scope>
    <source>
        <strain evidence="2 3">NTL11</strain>
    </source>
</reference>
<dbReference type="OrthoDB" id="1001765at2759"/>
<sequence length="310" mass="32998">MRISPLVLAAMSAASVVGAPLEKKANYDPLPGGDTTILQYALVLEYLERKFYEQGLSNYTEADFCQYAGEGGSKFYQNLRNIYEDEKAHVDFLITALGPAAIPEPSFSFPVTTAEDFLALAAVLEGVGVSAYLGAAKVIADKAYIHPAGSILTVEARHASYVRAALGQKPFPKPFDTPLDFNQVHSMAVQFVTGFAPGTPELPFKAFPKLVVGGPWDFPGLVFEGAYEAAVTAGTVAQGQKVYAVLFSGLDVYYVEAAVNGPDYFISNIPNGPEGQVYVVLSTANGQDAKVSDENTVAGVGILEVQDAGY</sequence>